<dbReference type="RefSeq" id="WP_123420762.1">
    <property type="nucleotide sequence ID" value="NZ_RJUL01000002.1"/>
</dbReference>
<organism evidence="2 3">
    <name type="scientific">Gallaecimonas pentaromativorans</name>
    <dbReference type="NCBI Taxonomy" id="584787"/>
    <lineage>
        <taxon>Bacteria</taxon>
        <taxon>Pseudomonadati</taxon>
        <taxon>Pseudomonadota</taxon>
        <taxon>Gammaproteobacteria</taxon>
        <taxon>Enterobacterales</taxon>
        <taxon>Gallaecimonadaceae</taxon>
        <taxon>Gallaecimonas</taxon>
    </lineage>
</organism>
<reference evidence="2 3" key="1">
    <citation type="submission" date="2018-11" db="EMBL/GenBank/DDBJ databases">
        <title>Genomic Encyclopedia of Type Strains, Phase IV (KMG-IV): sequencing the most valuable type-strain genomes for metagenomic binning, comparative biology and taxonomic classification.</title>
        <authorList>
            <person name="Goeker M."/>
        </authorList>
    </citation>
    <scope>NUCLEOTIDE SEQUENCE [LARGE SCALE GENOMIC DNA]</scope>
    <source>
        <strain evidence="2 3">DSM 21945</strain>
    </source>
</reference>
<dbReference type="EMBL" id="RJUL01000002">
    <property type="protein sequence ID" value="ROQ29899.1"/>
    <property type="molecule type" value="Genomic_DNA"/>
</dbReference>
<name>A0A3N1PP06_9GAMM</name>
<evidence type="ECO:0000313" key="2">
    <source>
        <dbReference type="EMBL" id="ROQ29899.1"/>
    </source>
</evidence>
<evidence type="ECO:0000313" key="3">
    <source>
        <dbReference type="Proteomes" id="UP000268033"/>
    </source>
</evidence>
<comment type="caution">
    <text evidence="2">The sequence shown here is derived from an EMBL/GenBank/DDBJ whole genome shotgun (WGS) entry which is preliminary data.</text>
</comment>
<gene>
    <name evidence="2" type="ORF">EDC28_102274</name>
</gene>
<keyword evidence="1" id="KW-0472">Membrane</keyword>
<sequence>MLLFIPFVSLFCAFFFYVDALKGGLTPRQWAFGGLVFGPVLWPLLQLKKQLWMHQVCGYGGVAFRA</sequence>
<feature type="transmembrane region" description="Helical" evidence="1">
    <location>
        <begin position="30"/>
        <end position="47"/>
    </location>
</feature>
<keyword evidence="3" id="KW-1185">Reference proteome</keyword>
<accession>A0A3N1PP06</accession>
<dbReference type="AlphaFoldDB" id="A0A3N1PP06"/>
<protein>
    <submittedName>
        <fullName evidence="2">Uncharacterized protein</fullName>
    </submittedName>
</protein>
<proteinExistence type="predicted"/>
<keyword evidence="1" id="KW-1133">Transmembrane helix</keyword>
<evidence type="ECO:0000256" key="1">
    <source>
        <dbReference type="SAM" id="Phobius"/>
    </source>
</evidence>
<dbReference type="Proteomes" id="UP000268033">
    <property type="component" value="Unassembled WGS sequence"/>
</dbReference>
<dbReference type="STRING" id="584787.GCA_001247655_03204"/>
<keyword evidence="1" id="KW-0812">Transmembrane</keyword>